<reference evidence="1" key="1">
    <citation type="submission" date="2023-10" db="EMBL/GenBank/DDBJ databases">
        <authorList>
            <person name="Rodriguez Cubillos JULIANA M."/>
            <person name="De Vega J."/>
        </authorList>
    </citation>
    <scope>NUCLEOTIDE SEQUENCE</scope>
</reference>
<organism evidence="1 2">
    <name type="scientific">Trifolium pratense</name>
    <name type="common">Red clover</name>
    <dbReference type="NCBI Taxonomy" id="57577"/>
    <lineage>
        <taxon>Eukaryota</taxon>
        <taxon>Viridiplantae</taxon>
        <taxon>Streptophyta</taxon>
        <taxon>Embryophyta</taxon>
        <taxon>Tracheophyta</taxon>
        <taxon>Spermatophyta</taxon>
        <taxon>Magnoliopsida</taxon>
        <taxon>eudicotyledons</taxon>
        <taxon>Gunneridae</taxon>
        <taxon>Pentapetalae</taxon>
        <taxon>rosids</taxon>
        <taxon>fabids</taxon>
        <taxon>Fabales</taxon>
        <taxon>Fabaceae</taxon>
        <taxon>Papilionoideae</taxon>
        <taxon>50 kb inversion clade</taxon>
        <taxon>NPAAA clade</taxon>
        <taxon>Hologalegina</taxon>
        <taxon>IRL clade</taxon>
        <taxon>Trifolieae</taxon>
        <taxon>Trifolium</taxon>
    </lineage>
</organism>
<gene>
    <name evidence="1" type="ORF">MILVUS5_LOCUS28979</name>
</gene>
<sequence>MKGKGKKGALGKGAKLLSSATIYHPEDMMPFSDKLRYLEWDGCSLKSLPQPFFAELLVEIHLPHSNELVNLERINLRESKQLTKLPDLSRATKLKWLYLSGCESLREVHPSVLSKNTLVTLLVDRCKKLEILVTEKHLTSLQKIDVRGCSSLREFSLSSDLMEDLDLSNTGIEIVDSSIGRLSKLKRLDLHGLKLKNLPKEMCYLRSLTELELSNCNIVTKSKLEAIFDGLVSLRRLDLKDCGNLLELPANIDSLESLYQLRLDGSNVRMLPTSIKNVSSLNILSLNKCKKLGCLPELPSYIRELNADNCISLVNISSLKALSSMLGKQKYISFKNSMKLDAPSFDRIIDDVILTMKNAAFHNTVAVYNYGYSYNSVHVCLPGRRVPRQFKFRTIGSTSSITIEFPHPPKSFGLIFLVVVSSSYGTKEEHGNGALIKCQHYSEDGSKKFLTHPYMLDKEITDLSLDHVFMWFSPFSCTFNNSTVFEFCVTTTTGEHNGSYSLKECGICPIYCSEFQRIAATVNLHKDLETKIALELSQMFGSDWNESVQFESERYVDDDERELGNEIESESIERCDEKESTCIQNNQHDSDLNEKCSCSSYDCLMVVRTRGGDGRIRHNRGRGESRPHQEEPEDDEMPPVHQEQVEEQVEEEAEQQAVQQAWPGGPIDTSLLTRYEHHVARHTSLKFTDPQLISAFVERWHPETSSFHMPFGEMTITLDDVACLLHLPVRGQFYTPVSVSQEQAAELAVELLGEEYEFALRETVAQRGGYFSQQWLYESYNRNANFYGKYDCAARAWMLMLVGSTILADKSYTRVDAKWLLLFSDLSAVHTYSWANIALVCLYDNLNDASMFSTRALAGYATLLQCWIHEYFPTLGRRAQSDLNCDNPGFPRAMRWMYKQGKTKLPEYRPILDALTPDDVIWRPFETHRGSIPFDLITLYSGHLRGSTVVPYLPERCIRQFGFVQYIPPPPPLAPAYSDIDSDWIGYHASVDRILQPTRPVTYASETVPDYMSWYYRVSHPRLCRPVDGPHGAPPVPHYAPAPAPAPDAPVDDAPADDAPQETALQRERISYEDRR</sequence>
<evidence type="ECO:0000313" key="1">
    <source>
        <dbReference type="EMBL" id="CAJ2663584.1"/>
    </source>
</evidence>
<keyword evidence="2" id="KW-1185">Reference proteome</keyword>
<accession>A0ACB0L5Z2</accession>
<evidence type="ECO:0000313" key="2">
    <source>
        <dbReference type="Proteomes" id="UP001177021"/>
    </source>
</evidence>
<dbReference type="Proteomes" id="UP001177021">
    <property type="component" value="Unassembled WGS sequence"/>
</dbReference>
<name>A0ACB0L5Z2_TRIPR</name>
<comment type="caution">
    <text evidence="1">The sequence shown here is derived from an EMBL/GenBank/DDBJ whole genome shotgun (WGS) entry which is preliminary data.</text>
</comment>
<dbReference type="EMBL" id="CASHSV030000409">
    <property type="protein sequence ID" value="CAJ2663584.1"/>
    <property type="molecule type" value="Genomic_DNA"/>
</dbReference>
<protein>
    <submittedName>
        <fullName evidence="1">Uncharacterized protein</fullName>
    </submittedName>
</protein>
<proteinExistence type="predicted"/>